<dbReference type="CDD" id="cd06170">
    <property type="entry name" value="LuxR_C_like"/>
    <property type="match status" value="1"/>
</dbReference>
<dbReference type="PANTHER" id="PTHR43214:SF41">
    <property type="entry name" value="NITRATE_NITRITE RESPONSE REGULATOR PROTEIN NARP"/>
    <property type="match status" value="1"/>
</dbReference>
<dbReference type="InterPro" id="IPR011006">
    <property type="entry name" value="CheY-like_superfamily"/>
</dbReference>
<dbReference type="SMART" id="SM00421">
    <property type="entry name" value="HTH_LUXR"/>
    <property type="match status" value="1"/>
</dbReference>
<dbReference type="InterPro" id="IPR000792">
    <property type="entry name" value="Tscrpt_reg_LuxR_C"/>
</dbReference>
<dbReference type="InterPro" id="IPR001789">
    <property type="entry name" value="Sig_transdc_resp-reg_receiver"/>
</dbReference>
<evidence type="ECO:0000256" key="3">
    <source>
        <dbReference type="ARBA" id="ARBA00023163"/>
    </source>
</evidence>
<keyword evidence="8" id="KW-1185">Reference proteome</keyword>
<evidence type="ECO:0000256" key="2">
    <source>
        <dbReference type="ARBA" id="ARBA00023125"/>
    </source>
</evidence>
<evidence type="ECO:0000313" key="7">
    <source>
        <dbReference type="EMBL" id="PEH88244.1"/>
    </source>
</evidence>
<dbReference type="PROSITE" id="PS50110">
    <property type="entry name" value="RESPONSE_REGULATORY"/>
    <property type="match status" value="1"/>
</dbReference>
<dbReference type="GO" id="GO:0003677">
    <property type="term" value="F:DNA binding"/>
    <property type="evidence" value="ECO:0007669"/>
    <property type="project" value="UniProtKB-KW"/>
</dbReference>
<evidence type="ECO:0000313" key="8">
    <source>
        <dbReference type="Proteomes" id="UP000220246"/>
    </source>
</evidence>
<dbReference type="PROSITE" id="PS50043">
    <property type="entry name" value="HTH_LUXR_2"/>
    <property type="match status" value="1"/>
</dbReference>
<dbReference type="Proteomes" id="UP000220246">
    <property type="component" value="Unassembled WGS sequence"/>
</dbReference>
<dbReference type="GO" id="GO:0006355">
    <property type="term" value="P:regulation of DNA-templated transcription"/>
    <property type="evidence" value="ECO:0007669"/>
    <property type="project" value="InterPro"/>
</dbReference>
<name>A0A2A7USN6_COMTR</name>
<organism evidence="7 8">
    <name type="scientific">Comamonas terrigena</name>
    <dbReference type="NCBI Taxonomy" id="32013"/>
    <lineage>
        <taxon>Bacteria</taxon>
        <taxon>Pseudomonadati</taxon>
        <taxon>Pseudomonadota</taxon>
        <taxon>Betaproteobacteria</taxon>
        <taxon>Burkholderiales</taxon>
        <taxon>Comamonadaceae</taxon>
        <taxon>Comamonas</taxon>
    </lineage>
</organism>
<feature type="domain" description="HTH luxR-type" evidence="5">
    <location>
        <begin position="162"/>
        <end position="227"/>
    </location>
</feature>
<accession>A0A2A7USN6</accession>
<dbReference type="PANTHER" id="PTHR43214">
    <property type="entry name" value="TWO-COMPONENT RESPONSE REGULATOR"/>
    <property type="match status" value="1"/>
</dbReference>
<dbReference type="STRING" id="1219032.GCA_001515545_03356"/>
<protein>
    <submittedName>
        <fullName evidence="7">DNA-binding response regulator</fullName>
    </submittedName>
</protein>
<keyword evidence="3" id="KW-0804">Transcription</keyword>
<gene>
    <name evidence="7" type="ORF">CRM82_06175</name>
</gene>
<dbReference type="Pfam" id="PF00196">
    <property type="entry name" value="GerE"/>
    <property type="match status" value="1"/>
</dbReference>
<dbReference type="Pfam" id="PF00072">
    <property type="entry name" value="Response_reg"/>
    <property type="match status" value="1"/>
</dbReference>
<dbReference type="GO" id="GO:0000160">
    <property type="term" value="P:phosphorelay signal transduction system"/>
    <property type="evidence" value="ECO:0007669"/>
    <property type="project" value="InterPro"/>
</dbReference>
<reference evidence="8" key="1">
    <citation type="submission" date="2017-09" db="EMBL/GenBank/DDBJ databases">
        <title>FDA dAtabase for Regulatory Grade micrObial Sequences (FDA-ARGOS): Supporting development and validation of Infectious Disease Dx tests.</title>
        <authorList>
            <person name="Minogue T."/>
            <person name="Wolcott M."/>
            <person name="Wasieloski L."/>
            <person name="Aguilar W."/>
            <person name="Moore D."/>
            <person name="Tallon L."/>
            <person name="Sadzewicz L."/>
            <person name="Ott S."/>
            <person name="Zhao X."/>
            <person name="Nagaraj S."/>
            <person name="Vavikolanu K."/>
            <person name="Aluvathingal J."/>
            <person name="Nadendla S."/>
            <person name="Sichtig H."/>
        </authorList>
    </citation>
    <scope>NUCLEOTIDE SEQUENCE [LARGE SCALE GENOMIC DNA]</scope>
    <source>
        <strain evidence="8">FDAARGOS_394</strain>
    </source>
</reference>
<proteinExistence type="predicted"/>
<keyword evidence="4" id="KW-0597">Phosphoprotein</keyword>
<feature type="modified residue" description="4-aspartylphosphate" evidence="4">
    <location>
        <position position="67"/>
    </location>
</feature>
<comment type="caution">
    <text evidence="7">The sequence shown here is derived from an EMBL/GenBank/DDBJ whole genome shotgun (WGS) entry which is preliminary data.</text>
</comment>
<keyword evidence="2 7" id="KW-0238">DNA-binding</keyword>
<keyword evidence="1" id="KW-0805">Transcription regulation</keyword>
<dbReference type="Gene3D" id="3.40.50.2300">
    <property type="match status" value="1"/>
</dbReference>
<dbReference type="CDD" id="cd00156">
    <property type="entry name" value="REC"/>
    <property type="match status" value="1"/>
</dbReference>
<evidence type="ECO:0000256" key="1">
    <source>
        <dbReference type="ARBA" id="ARBA00023015"/>
    </source>
</evidence>
<dbReference type="OrthoDB" id="3623000at2"/>
<evidence type="ECO:0000259" key="6">
    <source>
        <dbReference type="PROSITE" id="PS50110"/>
    </source>
</evidence>
<dbReference type="AlphaFoldDB" id="A0A2A7USN6"/>
<dbReference type="EMBL" id="PDEA01000001">
    <property type="protein sequence ID" value="PEH88244.1"/>
    <property type="molecule type" value="Genomic_DNA"/>
</dbReference>
<evidence type="ECO:0000256" key="4">
    <source>
        <dbReference type="PROSITE-ProRule" id="PRU00169"/>
    </source>
</evidence>
<dbReference type="RefSeq" id="WP_066540335.1">
    <property type="nucleotide sequence ID" value="NZ_DALZQJ010000005.1"/>
</dbReference>
<dbReference type="PRINTS" id="PR00038">
    <property type="entry name" value="HTHLUXR"/>
</dbReference>
<dbReference type="InterPro" id="IPR036388">
    <property type="entry name" value="WH-like_DNA-bd_sf"/>
</dbReference>
<evidence type="ECO:0000259" key="5">
    <source>
        <dbReference type="PROSITE" id="PS50043"/>
    </source>
</evidence>
<dbReference type="SUPFAM" id="SSF52172">
    <property type="entry name" value="CheY-like"/>
    <property type="match status" value="1"/>
</dbReference>
<dbReference type="GeneID" id="80800177"/>
<sequence>MSAIPPTTPAPLPTPVLVVEDDALIQQRLRQILASLGYQADMLHFASALGPARQLAAQQSFALALVDLGLPDGNGTELIGELRSSDPVMGILVISAWSTKEAILNALRAGATGYVLKERDDLEVTLSIRSVLRGGAPIDPFIARRVITEFQQQQAPTEPPAATDSDAVLSAREIDILNQVASGLTHREIAERMFISRHTVEAHVRNIYRKLAVSSRMRAVSEARARGLLTR</sequence>
<dbReference type="Gene3D" id="1.10.10.10">
    <property type="entry name" value="Winged helix-like DNA-binding domain superfamily/Winged helix DNA-binding domain"/>
    <property type="match status" value="1"/>
</dbReference>
<dbReference type="SMART" id="SM00448">
    <property type="entry name" value="REC"/>
    <property type="match status" value="1"/>
</dbReference>
<feature type="domain" description="Response regulatory" evidence="6">
    <location>
        <begin position="15"/>
        <end position="132"/>
    </location>
</feature>
<dbReference type="InterPro" id="IPR039420">
    <property type="entry name" value="WalR-like"/>
</dbReference>